<evidence type="ECO:0000313" key="2">
    <source>
        <dbReference type="EMBL" id="KAK7460894.1"/>
    </source>
</evidence>
<dbReference type="EMBL" id="JBANRG010000014">
    <property type="protein sequence ID" value="KAK7460894.1"/>
    <property type="molecule type" value="Genomic_DNA"/>
</dbReference>
<reference evidence="2 3" key="1">
    <citation type="submission" date="2024-01" db="EMBL/GenBank/DDBJ databases">
        <title>A draft genome for the cacao thread blight pathogen Marasmiellus scandens.</title>
        <authorList>
            <person name="Baruah I.K."/>
            <person name="Leung J."/>
            <person name="Bukari Y."/>
            <person name="Amoako-Attah I."/>
            <person name="Meinhardt L.W."/>
            <person name="Bailey B.A."/>
            <person name="Cohen S.P."/>
        </authorList>
    </citation>
    <scope>NUCLEOTIDE SEQUENCE [LARGE SCALE GENOMIC DNA]</scope>
    <source>
        <strain evidence="2 3">GH-19</strain>
    </source>
</reference>
<feature type="domain" description="Asl1-like glycosyl hydrolase catalytic" evidence="1">
    <location>
        <begin position="19"/>
        <end position="234"/>
    </location>
</feature>
<dbReference type="Pfam" id="PF11790">
    <property type="entry name" value="Glyco_hydro_cc"/>
    <property type="match status" value="1"/>
</dbReference>
<organism evidence="2 3">
    <name type="scientific">Marasmiellus scandens</name>
    <dbReference type="NCBI Taxonomy" id="2682957"/>
    <lineage>
        <taxon>Eukaryota</taxon>
        <taxon>Fungi</taxon>
        <taxon>Dikarya</taxon>
        <taxon>Basidiomycota</taxon>
        <taxon>Agaricomycotina</taxon>
        <taxon>Agaricomycetes</taxon>
        <taxon>Agaricomycetidae</taxon>
        <taxon>Agaricales</taxon>
        <taxon>Marasmiineae</taxon>
        <taxon>Omphalotaceae</taxon>
        <taxon>Marasmiellus</taxon>
    </lineage>
</organism>
<gene>
    <name evidence="2" type="ORF">VKT23_008822</name>
</gene>
<evidence type="ECO:0000313" key="3">
    <source>
        <dbReference type="Proteomes" id="UP001498398"/>
    </source>
</evidence>
<dbReference type="InterPro" id="IPR024655">
    <property type="entry name" value="Asl1_glyco_hydro_catalytic"/>
</dbReference>
<dbReference type="PANTHER" id="PTHR34154">
    <property type="entry name" value="ALKALI-SENSITIVE LINKAGE PROTEIN 1"/>
    <property type="match status" value="1"/>
</dbReference>
<comment type="caution">
    <text evidence="2">The sequence shown here is derived from an EMBL/GenBank/DDBJ whole genome shotgun (WGS) entry which is preliminary data.</text>
</comment>
<keyword evidence="3" id="KW-1185">Reference proteome</keyword>
<accession>A0ABR1JFP6</accession>
<proteinExistence type="predicted"/>
<dbReference type="InterPro" id="IPR053183">
    <property type="entry name" value="ASL1"/>
</dbReference>
<dbReference type="Proteomes" id="UP001498398">
    <property type="component" value="Unassembled WGS sequence"/>
</dbReference>
<dbReference type="InterPro" id="IPR017853">
    <property type="entry name" value="GH"/>
</dbReference>
<dbReference type="PANTHER" id="PTHR34154:SF3">
    <property type="entry name" value="ALKALI-SENSITIVE LINKAGE PROTEIN 1"/>
    <property type="match status" value="1"/>
</dbReference>
<dbReference type="Gene3D" id="3.20.20.80">
    <property type="entry name" value="Glycosidases"/>
    <property type="match status" value="1"/>
</dbReference>
<dbReference type="SUPFAM" id="SSF51445">
    <property type="entry name" value="(Trans)glycosidases"/>
    <property type="match status" value="1"/>
</dbReference>
<evidence type="ECO:0000259" key="1">
    <source>
        <dbReference type="Pfam" id="PF11790"/>
    </source>
</evidence>
<protein>
    <recommendedName>
        <fullName evidence="1">Asl1-like glycosyl hydrolase catalytic domain-containing protein</fullName>
    </recommendedName>
</protein>
<name>A0ABR1JFP6_9AGAR</name>
<sequence>MARNSKRGIASAPGTYQASDLMKAGVGQASWVYNWNDYPPSSVPSGIEYVPMQWGEDNIGNLYDRIKSTNAKVLLAFNEPDIPSQSNMSPQRAAQLWKQYIQPLKGQFNIRLGSPAVADARSLWLKDFMDACTGCTVDFLVIHWYGQGPENFIQLLEDTHKKFPDHNIWVTEWADTTIDDSAVVQTFLEQTARYMDSQPWVERYAWFVYARKFDGLQSNLLDGNGNFNVLGRWYINSD</sequence>